<proteinExistence type="predicted"/>
<sequence>IPTFIKAWNFPETETRLIFINSFLSAVLIIPAIPVWNIANSAFQTGLMLTTGAFLVAVYRKDLGIKKTIPVTHHPFE</sequence>
<gene>
    <name evidence="2" type="ORF">METZ01_LOCUS198678</name>
</gene>
<protein>
    <submittedName>
        <fullName evidence="2">Uncharacterized protein</fullName>
    </submittedName>
</protein>
<keyword evidence="1" id="KW-1133">Transmembrane helix</keyword>
<dbReference type="AlphaFoldDB" id="A0A382E6T3"/>
<feature type="transmembrane region" description="Helical" evidence="1">
    <location>
        <begin position="42"/>
        <end position="59"/>
    </location>
</feature>
<evidence type="ECO:0000313" key="2">
    <source>
        <dbReference type="EMBL" id="SVB45824.1"/>
    </source>
</evidence>
<reference evidence="2" key="1">
    <citation type="submission" date="2018-05" db="EMBL/GenBank/DDBJ databases">
        <authorList>
            <person name="Lanie J.A."/>
            <person name="Ng W.-L."/>
            <person name="Kazmierczak K.M."/>
            <person name="Andrzejewski T.M."/>
            <person name="Davidsen T.M."/>
            <person name="Wayne K.J."/>
            <person name="Tettelin H."/>
            <person name="Glass J.I."/>
            <person name="Rusch D."/>
            <person name="Podicherti R."/>
            <person name="Tsui H.-C.T."/>
            <person name="Winkler M.E."/>
        </authorList>
    </citation>
    <scope>NUCLEOTIDE SEQUENCE</scope>
</reference>
<name>A0A382E6T3_9ZZZZ</name>
<dbReference type="EMBL" id="UINC01042759">
    <property type="protein sequence ID" value="SVB45824.1"/>
    <property type="molecule type" value="Genomic_DNA"/>
</dbReference>
<keyword evidence="1" id="KW-0812">Transmembrane</keyword>
<accession>A0A382E6T3</accession>
<evidence type="ECO:0000256" key="1">
    <source>
        <dbReference type="SAM" id="Phobius"/>
    </source>
</evidence>
<feature type="transmembrane region" description="Helical" evidence="1">
    <location>
        <begin position="17"/>
        <end position="36"/>
    </location>
</feature>
<feature type="non-terminal residue" evidence="2">
    <location>
        <position position="1"/>
    </location>
</feature>
<keyword evidence="1" id="KW-0472">Membrane</keyword>
<organism evidence="2">
    <name type="scientific">marine metagenome</name>
    <dbReference type="NCBI Taxonomy" id="408172"/>
    <lineage>
        <taxon>unclassified sequences</taxon>
        <taxon>metagenomes</taxon>
        <taxon>ecological metagenomes</taxon>
    </lineage>
</organism>